<accession>A0A2A4FB22</accession>
<protein>
    <submittedName>
        <fullName evidence="1">Uncharacterized protein</fullName>
    </submittedName>
</protein>
<comment type="caution">
    <text evidence="1">The sequence shown here is derived from an EMBL/GenBank/DDBJ whole genome shotgun (WGS) entry which is preliminary data.</text>
</comment>
<name>A0A2A4FB22_9BURK</name>
<organism evidence="1 2">
    <name type="scientific">Burkholderia ubonensis subsp. mesacidophila</name>
    <dbReference type="NCBI Taxonomy" id="265293"/>
    <lineage>
        <taxon>Bacteria</taxon>
        <taxon>Pseudomonadati</taxon>
        <taxon>Pseudomonadota</taxon>
        <taxon>Betaproteobacteria</taxon>
        <taxon>Burkholderiales</taxon>
        <taxon>Burkholderiaceae</taxon>
        <taxon>Burkholderia</taxon>
        <taxon>Burkholderia cepacia complex</taxon>
    </lineage>
</organism>
<sequence length="175" mass="20082">MGAPRGYIDGQLYVISYNFKSAQKPTDNVQQQFDKIPVVVYSSFPGVVSQQYVDIDHPRWEDVQPILQQYANLYPVMSKGLFDFSKKEVADSAAFIMKFVFEKPDDDPDQMPVTRDLSSTKRRMLINYFSNVIKNSGKTLDSQVMFGKRCPLHRFADPEEMQSLTDVALTHGKKR</sequence>
<evidence type="ECO:0000313" key="2">
    <source>
        <dbReference type="Proteomes" id="UP000217994"/>
    </source>
</evidence>
<dbReference type="Proteomes" id="UP000217994">
    <property type="component" value="Unassembled WGS sequence"/>
</dbReference>
<proteinExistence type="predicted"/>
<reference evidence="1 2" key="1">
    <citation type="submission" date="2017-01" db="EMBL/GenBank/DDBJ databases">
        <title>Whole-Genome Shotgun Sequencing of Two beta-Proteobacterial Species in Search of the Bulgecin Biosynthetic Cluster.</title>
        <authorList>
            <person name="Horsman M.E."/>
            <person name="Marous D.R."/>
            <person name="Li R."/>
            <person name="Oliver R.A."/>
            <person name="Byun B."/>
            <person name="Emrich S.J."/>
            <person name="Boggess B."/>
            <person name="Townsend C.A."/>
            <person name="Mobashery S."/>
        </authorList>
    </citation>
    <scope>NUCLEOTIDE SEQUENCE [LARGE SCALE GENOMIC DNA]</scope>
    <source>
        <strain evidence="1 2">ATCC 31433</strain>
    </source>
</reference>
<gene>
    <name evidence="1" type="ORF">BZL54_25530</name>
</gene>
<dbReference type="EMBL" id="MTZU01000079">
    <property type="protein sequence ID" value="PCE29549.1"/>
    <property type="molecule type" value="Genomic_DNA"/>
</dbReference>
<evidence type="ECO:0000313" key="1">
    <source>
        <dbReference type="EMBL" id="PCE29549.1"/>
    </source>
</evidence>
<dbReference type="AlphaFoldDB" id="A0A2A4FB22"/>